<dbReference type="InterPro" id="IPR036855">
    <property type="entry name" value="Znf_CCCH_sf"/>
</dbReference>
<evidence type="ECO:0000256" key="2">
    <source>
        <dbReference type="ARBA" id="ARBA00022737"/>
    </source>
</evidence>
<dbReference type="Proteomes" id="UP000015101">
    <property type="component" value="Unassembled WGS sequence"/>
</dbReference>
<dbReference type="eggNOG" id="KOG2202">
    <property type="taxonomic scope" value="Eukaryota"/>
</dbReference>
<dbReference type="EMBL" id="KB097143">
    <property type="protein sequence ID" value="ESN98992.1"/>
    <property type="molecule type" value="Genomic_DNA"/>
</dbReference>
<evidence type="ECO:0000256" key="5">
    <source>
        <dbReference type="ARBA" id="ARBA00022884"/>
    </source>
</evidence>
<keyword evidence="1 6" id="KW-0479">Metal-binding</keyword>
<protein>
    <recommendedName>
        <fullName evidence="7">C3H1-type domain-containing protein</fullName>
    </recommendedName>
</protein>
<dbReference type="PANTHER" id="PTHR12620">
    <property type="entry name" value="U2 SNRNP AUXILIARY FACTOR, SMALL SUBUNIT"/>
    <property type="match status" value="1"/>
</dbReference>
<dbReference type="GO" id="GO:0000398">
    <property type="term" value="P:mRNA splicing, via spliceosome"/>
    <property type="evidence" value="ECO:0007669"/>
    <property type="project" value="InterPro"/>
</dbReference>
<evidence type="ECO:0000256" key="1">
    <source>
        <dbReference type="ARBA" id="ARBA00022723"/>
    </source>
</evidence>
<evidence type="ECO:0000256" key="6">
    <source>
        <dbReference type="PROSITE-ProRule" id="PRU00723"/>
    </source>
</evidence>
<dbReference type="EnsemblMetazoa" id="HelroT67261">
    <property type="protein sequence ID" value="HelroP67261"/>
    <property type="gene ID" value="HelroG67261"/>
</dbReference>
<dbReference type="SUPFAM" id="SSF54928">
    <property type="entry name" value="RNA-binding domain, RBD"/>
    <property type="match status" value="1"/>
</dbReference>
<name>T1FYY9_HELRO</name>
<dbReference type="SUPFAM" id="SSF90229">
    <property type="entry name" value="CCCH zinc finger"/>
    <property type="match status" value="1"/>
</dbReference>
<gene>
    <name evidence="9" type="primary">20214037</name>
    <name evidence="8" type="ORF">HELRODRAFT_67261</name>
</gene>
<dbReference type="SMART" id="SM00361">
    <property type="entry name" value="RRM_1"/>
    <property type="match status" value="1"/>
</dbReference>
<dbReference type="CTD" id="20214037"/>
<dbReference type="PRINTS" id="PR01848">
    <property type="entry name" value="U2AUXFACTOR"/>
</dbReference>
<dbReference type="AlphaFoldDB" id="T1FYY9"/>
<dbReference type="HOGENOM" id="CLU_059852_3_1_1"/>
<evidence type="ECO:0000256" key="3">
    <source>
        <dbReference type="ARBA" id="ARBA00022771"/>
    </source>
</evidence>
<keyword evidence="3 6" id="KW-0863">Zinc-finger</keyword>
<dbReference type="InterPro" id="IPR000571">
    <property type="entry name" value="Znf_CCCH"/>
</dbReference>
<dbReference type="OrthoDB" id="75923at2759"/>
<proteinExistence type="predicted"/>
<dbReference type="GO" id="GO:0089701">
    <property type="term" value="C:U2AF complex"/>
    <property type="evidence" value="ECO:0007669"/>
    <property type="project" value="InterPro"/>
</dbReference>
<reference evidence="8 10" key="2">
    <citation type="journal article" date="2013" name="Nature">
        <title>Insights into bilaterian evolution from three spiralian genomes.</title>
        <authorList>
            <person name="Simakov O."/>
            <person name="Marletaz F."/>
            <person name="Cho S.J."/>
            <person name="Edsinger-Gonzales E."/>
            <person name="Havlak P."/>
            <person name="Hellsten U."/>
            <person name="Kuo D.H."/>
            <person name="Larsson T."/>
            <person name="Lv J."/>
            <person name="Arendt D."/>
            <person name="Savage R."/>
            <person name="Osoegawa K."/>
            <person name="de Jong P."/>
            <person name="Grimwood J."/>
            <person name="Chapman J.A."/>
            <person name="Shapiro H."/>
            <person name="Aerts A."/>
            <person name="Otillar R.P."/>
            <person name="Terry A.Y."/>
            <person name="Boore J.L."/>
            <person name="Grigoriev I.V."/>
            <person name="Lindberg D.R."/>
            <person name="Seaver E.C."/>
            <person name="Weisblat D.A."/>
            <person name="Putnam N.H."/>
            <person name="Rokhsar D.S."/>
        </authorList>
    </citation>
    <scope>NUCLEOTIDE SEQUENCE</scope>
</reference>
<dbReference type="STRING" id="6412.T1FYY9"/>
<keyword evidence="2" id="KW-0677">Repeat</keyword>
<keyword evidence="4 6" id="KW-0862">Zinc</keyword>
<dbReference type="InterPro" id="IPR003954">
    <property type="entry name" value="RRM_euk-type"/>
</dbReference>
<dbReference type="OMA" id="KTAICGM"/>
<dbReference type="InterPro" id="IPR035979">
    <property type="entry name" value="RBD_domain_sf"/>
</dbReference>
<feature type="domain" description="C3H1-type" evidence="7">
    <location>
        <begin position="128"/>
        <end position="153"/>
    </location>
</feature>
<feature type="zinc finger region" description="C3H1-type" evidence="6">
    <location>
        <begin position="1"/>
        <end position="23"/>
    </location>
</feature>
<keyword evidence="10" id="KW-1185">Reference proteome</keyword>
<evidence type="ECO:0000313" key="10">
    <source>
        <dbReference type="Proteomes" id="UP000015101"/>
    </source>
</evidence>
<dbReference type="InterPro" id="IPR012677">
    <property type="entry name" value="Nucleotide-bd_a/b_plait_sf"/>
</dbReference>
<dbReference type="RefSeq" id="XP_009022551.1">
    <property type="nucleotide sequence ID" value="XM_009024303.1"/>
</dbReference>
<dbReference type="InterPro" id="IPR009145">
    <property type="entry name" value="U2AF_small"/>
</dbReference>
<keyword evidence="5" id="KW-0694">RNA-binding</keyword>
<dbReference type="InParanoid" id="T1FYY9"/>
<organism evidence="9 10">
    <name type="scientific">Helobdella robusta</name>
    <name type="common">Californian leech</name>
    <dbReference type="NCBI Taxonomy" id="6412"/>
    <lineage>
        <taxon>Eukaryota</taxon>
        <taxon>Metazoa</taxon>
        <taxon>Spiralia</taxon>
        <taxon>Lophotrochozoa</taxon>
        <taxon>Annelida</taxon>
        <taxon>Clitellata</taxon>
        <taxon>Hirudinea</taxon>
        <taxon>Rhynchobdellida</taxon>
        <taxon>Glossiphoniidae</taxon>
        <taxon>Helobdella</taxon>
    </lineage>
</organism>
<reference evidence="10" key="1">
    <citation type="submission" date="2012-12" db="EMBL/GenBank/DDBJ databases">
        <authorList>
            <person name="Hellsten U."/>
            <person name="Grimwood J."/>
            <person name="Chapman J.A."/>
            <person name="Shapiro H."/>
            <person name="Aerts A."/>
            <person name="Otillar R.P."/>
            <person name="Terry A.Y."/>
            <person name="Boore J.L."/>
            <person name="Simakov O."/>
            <person name="Marletaz F."/>
            <person name="Cho S.-J."/>
            <person name="Edsinger-Gonzales E."/>
            <person name="Havlak P."/>
            <person name="Kuo D.-H."/>
            <person name="Larsson T."/>
            <person name="Lv J."/>
            <person name="Arendt D."/>
            <person name="Savage R."/>
            <person name="Osoegawa K."/>
            <person name="de Jong P."/>
            <person name="Lindberg D.R."/>
            <person name="Seaver E.C."/>
            <person name="Weisblat D.A."/>
            <person name="Putnam N.H."/>
            <person name="Grigoriev I.V."/>
            <person name="Rokhsar D.S."/>
        </authorList>
    </citation>
    <scope>NUCLEOTIDE SEQUENCE</scope>
</reference>
<dbReference type="Pfam" id="PF00642">
    <property type="entry name" value="zf-CCCH"/>
    <property type="match status" value="1"/>
</dbReference>
<feature type="domain" description="C3H1-type" evidence="7">
    <location>
        <begin position="1"/>
        <end position="23"/>
    </location>
</feature>
<evidence type="ECO:0000256" key="4">
    <source>
        <dbReference type="ARBA" id="ARBA00022833"/>
    </source>
</evidence>
<dbReference type="Gene3D" id="3.30.70.330">
    <property type="match status" value="1"/>
</dbReference>
<evidence type="ECO:0000313" key="8">
    <source>
        <dbReference type="EMBL" id="ESN98992.1"/>
    </source>
</evidence>
<dbReference type="GO" id="GO:0008270">
    <property type="term" value="F:zinc ion binding"/>
    <property type="evidence" value="ECO:0007669"/>
    <property type="project" value="UniProtKB-KW"/>
</dbReference>
<dbReference type="KEGG" id="hro:HELRODRAFT_67261"/>
<reference evidence="9" key="3">
    <citation type="submission" date="2015-06" db="UniProtKB">
        <authorList>
            <consortium name="EnsemblMetazoa"/>
        </authorList>
    </citation>
    <scope>IDENTIFICATION</scope>
</reference>
<dbReference type="GO" id="GO:0003723">
    <property type="term" value="F:RNA binding"/>
    <property type="evidence" value="ECO:0007669"/>
    <property type="project" value="UniProtKB-KW"/>
</dbReference>
<sequence length="153" mass="18115">CSFFRRVGACKFGNKCSRVHIIPQQSTTLLFPNMFNSFKLQQTFRNDYNSENDIYEEFKAFYDDVYPEFRKIGKINMFAVCCNIEPHLRGNVYVDYLKLAHALEAFGKFNGRWFDKRQLSCSFVTVYNWKYAICGLFNRNMCLKGKNCNFLHV</sequence>
<feature type="zinc finger region" description="C3H1-type" evidence="6">
    <location>
        <begin position="128"/>
        <end position="153"/>
    </location>
</feature>
<dbReference type="GeneID" id="20214037"/>
<accession>T1FYY9</accession>
<dbReference type="PROSITE" id="PS50103">
    <property type="entry name" value="ZF_C3H1"/>
    <property type="match status" value="2"/>
</dbReference>
<dbReference type="EMBL" id="AMQM01001092">
    <property type="status" value="NOT_ANNOTATED_CDS"/>
    <property type="molecule type" value="Genomic_DNA"/>
</dbReference>
<evidence type="ECO:0000259" key="7">
    <source>
        <dbReference type="PROSITE" id="PS50103"/>
    </source>
</evidence>
<evidence type="ECO:0000313" key="9">
    <source>
        <dbReference type="EnsemblMetazoa" id="HelroP67261"/>
    </source>
</evidence>